<dbReference type="SFLD" id="SFLDG01129">
    <property type="entry name" value="C1.5:_HAD__Beta-PGM__Phosphata"/>
    <property type="match status" value="1"/>
</dbReference>
<dbReference type="InterPro" id="IPR023214">
    <property type="entry name" value="HAD_sf"/>
</dbReference>
<dbReference type="InterPro" id="IPR036412">
    <property type="entry name" value="HAD-like_sf"/>
</dbReference>
<evidence type="ECO:0000313" key="3">
    <source>
        <dbReference type="Proteomes" id="UP000012042"/>
    </source>
</evidence>
<evidence type="ECO:0000256" key="1">
    <source>
        <dbReference type="ARBA" id="ARBA00006171"/>
    </source>
</evidence>
<dbReference type="Pfam" id="PF00702">
    <property type="entry name" value="Hydrolase"/>
    <property type="match status" value="1"/>
</dbReference>
<dbReference type="SFLD" id="SFLDS00003">
    <property type="entry name" value="Haloacid_Dehalogenase"/>
    <property type="match status" value="1"/>
</dbReference>
<proteinExistence type="inferred from homology"/>
<dbReference type="AlphaFoldDB" id="M5AFE6"/>
<dbReference type="PATRIC" id="fig|1001583.3.peg.1894"/>
<dbReference type="EMBL" id="AP012167">
    <property type="protein sequence ID" value="BAN07544.1"/>
    <property type="molecule type" value="Genomic_DNA"/>
</dbReference>
<reference evidence="2 3" key="1">
    <citation type="journal article" date="2013" name="PLoS ONE">
        <title>Genomic Analysis by Deep Sequencing of the Probiotic Lactobacillus brevis KB290 Harboring Nine Plasmids Reveals Genomic Stability.</title>
        <authorList>
            <person name="Fukao M."/>
            <person name="Oshima K."/>
            <person name="Morita H."/>
            <person name="Toh H."/>
            <person name="Suda W."/>
            <person name="Kim S.W."/>
            <person name="Suzuki S."/>
            <person name="Yakabe T."/>
            <person name="Hattori M."/>
            <person name="Yajima N."/>
        </authorList>
    </citation>
    <scope>NUCLEOTIDE SEQUENCE [LARGE SCALE GENOMIC DNA]</scope>
    <source>
        <strain evidence="2 3">KB290</strain>
    </source>
</reference>
<dbReference type="RefSeq" id="WP_015474235.1">
    <property type="nucleotide sequence ID" value="NC_020819.1"/>
</dbReference>
<dbReference type="SUPFAM" id="SSF56784">
    <property type="entry name" value="HAD-like"/>
    <property type="match status" value="1"/>
</dbReference>
<dbReference type="InterPro" id="IPR023198">
    <property type="entry name" value="PGP-like_dom2"/>
</dbReference>
<sequence length="240" mass="25531">MKRFQKEETSMQQPVVQGFLFDLHGVIADSWQYHLASWRAIADELHIPWTDHLTAVLPGMSRADSLETILAAGKQQAAFTAAQRQSLTDHENALYKQYVAELTPANRLPGVTAFLDEIVAAGYPMALASASTNAPAEIAHLGLTSYFTHIVPAGSLKASKPAPDVYLAAAGLLGLPPERCVAFEDTVTGVQAARAAGCLTIGINSQPLPGVTAQLTSTQELSLATVRRVLSQPIGSSKSL</sequence>
<dbReference type="PANTHER" id="PTHR43481">
    <property type="entry name" value="FRUCTOSE-1-PHOSPHATE PHOSPHATASE"/>
    <property type="match status" value="1"/>
</dbReference>
<dbReference type="InterPro" id="IPR006439">
    <property type="entry name" value="HAD-SF_hydro_IA"/>
</dbReference>
<dbReference type="NCBIfam" id="TIGR01509">
    <property type="entry name" value="HAD-SF-IA-v3"/>
    <property type="match status" value="1"/>
</dbReference>
<dbReference type="InterPro" id="IPR051806">
    <property type="entry name" value="HAD-like_SPP"/>
</dbReference>
<gene>
    <name evidence="2" type="ORF">LVISKB_1909</name>
</gene>
<dbReference type="KEGG" id="lbk:LVISKB_1909"/>
<accession>M5AFE6</accession>
<dbReference type="Gene3D" id="1.10.150.240">
    <property type="entry name" value="Putative phosphatase, domain 2"/>
    <property type="match status" value="1"/>
</dbReference>
<organism evidence="2 3">
    <name type="scientific">Levilactobacillus brevis KB290</name>
    <dbReference type="NCBI Taxonomy" id="1001583"/>
    <lineage>
        <taxon>Bacteria</taxon>
        <taxon>Bacillati</taxon>
        <taxon>Bacillota</taxon>
        <taxon>Bacilli</taxon>
        <taxon>Lactobacillales</taxon>
        <taxon>Lactobacillaceae</taxon>
        <taxon>Levilactobacillus</taxon>
    </lineage>
</organism>
<dbReference type="InterPro" id="IPR010976">
    <property type="entry name" value="B-phosphoglucomutase_hydrolase"/>
</dbReference>
<dbReference type="Gene3D" id="3.40.50.1000">
    <property type="entry name" value="HAD superfamily/HAD-like"/>
    <property type="match status" value="1"/>
</dbReference>
<evidence type="ECO:0000313" key="2">
    <source>
        <dbReference type="EMBL" id="BAN07544.1"/>
    </source>
</evidence>
<dbReference type="NCBIfam" id="TIGR02009">
    <property type="entry name" value="PGMB-YQAB-SF"/>
    <property type="match status" value="1"/>
</dbReference>
<comment type="similarity">
    <text evidence="1">Belongs to the HAD-like hydrolase superfamily. CbbY/CbbZ/Gph/YieH family.</text>
</comment>
<dbReference type="PRINTS" id="PR00413">
    <property type="entry name" value="HADHALOGNASE"/>
</dbReference>
<dbReference type="Proteomes" id="UP000012042">
    <property type="component" value="Chromosome"/>
</dbReference>
<dbReference type="HOGENOM" id="CLU_045011_13_3_9"/>
<protein>
    <submittedName>
        <fullName evidence="2">Putative beta-phosphoglucomutase</fullName>
    </submittedName>
</protein>
<name>M5AFE6_LEVBR</name>
<dbReference type="GO" id="GO:0050308">
    <property type="term" value="F:sugar-phosphatase activity"/>
    <property type="evidence" value="ECO:0007669"/>
    <property type="project" value="TreeGrafter"/>
</dbReference>
<dbReference type="PANTHER" id="PTHR43481:SF4">
    <property type="entry name" value="GLYCEROL-1-PHOSPHATE PHOSPHOHYDROLASE 1-RELATED"/>
    <property type="match status" value="1"/>
</dbReference>